<protein>
    <submittedName>
        <fullName evidence="1">Uncharacterized protein</fullName>
    </submittedName>
</protein>
<dbReference type="OrthoDB" id="6613063at2759"/>
<dbReference type="RefSeq" id="XP_037217841.1">
    <property type="nucleotide sequence ID" value="XM_037366429.1"/>
</dbReference>
<dbReference type="AlphaFoldDB" id="A0A8H6VXI0"/>
<accession>A0A8H6VXI0</accession>
<proteinExistence type="predicted"/>
<dbReference type="Proteomes" id="UP000636479">
    <property type="component" value="Unassembled WGS sequence"/>
</dbReference>
<dbReference type="EMBL" id="JACAZF010000008">
    <property type="protein sequence ID" value="KAF7297482.1"/>
    <property type="molecule type" value="Genomic_DNA"/>
</dbReference>
<reference evidence="1" key="1">
    <citation type="submission" date="2020-05" db="EMBL/GenBank/DDBJ databases">
        <title>Mycena genomes resolve the evolution of fungal bioluminescence.</title>
        <authorList>
            <person name="Tsai I.J."/>
        </authorList>
    </citation>
    <scope>NUCLEOTIDE SEQUENCE</scope>
    <source>
        <strain evidence="1">171206Taipei</strain>
    </source>
</reference>
<evidence type="ECO:0000313" key="2">
    <source>
        <dbReference type="Proteomes" id="UP000636479"/>
    </source>
</evidence>
<dbReference type="PANTHER" id="PTHR46579:SF1">
    <property type="entry name" value="F5_8 TYPE C DOMAIN-CONTAINING PROTEIN"/>
    <property type="match status" value="1"/>
</dbReference>
<dbReference type="GeneID" id="59348945"/>
<organism evidence="1 2">
    <name type="scientific">Mycena indigotica</name>
    <dbReference type="NCBI Taxonomy" id="2126181"/>
    <lineage>
        <taxon>Eukaryota</taxon>
        <taxon>Fungi</taxon>
        <taxon>Dikarya</taxon>
        <taxon>Basidiomycota</taxon>
        <taxon>Agaricomycotina</taxon>
        <taxon>Agaricomycetes</taxon>
        <taxon>Agaricomycetidae</taxon>
        <taxon>Agaricales</taxon>
        <taxon>Marasmiineae</taxon>
        <taxon>Mycenaceae</taxon>
        <taxon>Mycena</taxon>
    </lineage>
</organism>
<name>A0A8H6VXI0_9AGAR</name>
<dbReference type="PANTHER" id="PTHR46579">
    <property type="entry name" value="F5/8 TYPE C DOMAIN-CONTAINING PROTEIN-RELATED"/>
    <property type="match status" value="1"/>
</dbReference>
<evidence type="ECO:0000313" key="1">
    <source>
        <dbReference type="EMBL" id="KAF7297482.1"/>
    </source>
</evidence>
<comment type="caution">
    <text evidence="1">The sequence shown here is derived from an EMBL/GenBank/DDBJ whole genome shotgun (WGS) entry which is preliminary data.</text>
</comment>
<gene>
    <name evidence="1" type="ORF">MIND_00982000</name>
</gene>
<sequence length="524" mass="59886">MGIRADDAGNNTHYVPCFRHNGQSYSPYDLPLRTHDEFIDDAVAVESAPTNAEAERQAKETGINGLPILATLSSLEFPHSFGHDLMHLIPENVIKNLLLHWIGEYKKLDEGDEEYELAPAVIEEIGRECVAAGDTTPAAFGARVPNIDTQRFYFTAESYTLWTTLLAPVLLRNRFRQDKYYRHFRDLVEIFNDCLSMKISREYIDVDLRDKIATWVFEYERYYYQYEDSRLSACPLTIHALLHIPDDILNGGPMWTYWNYVTERYVGFIVRSSKSRRNPYASFARRLREIAQNSAIKVRYHLSRELDLSPKREEELKGHRVDGQRYSDIRVLYPRAVGPLSTGVAKAINHYLQNTYRIPPAMAKALVPEEATHWGRVSFLGGGDKMRGADLTQQSGGYMTRDASFVKFSHLVDTNARNSRQPRVDERQVAYGQLLRLIEFSVDLPKECQVDHPLLLAVVRPVKPPKDNPYPFPVYQDGKFGSVEVVDADDVSCLVARVIASRRGPRFYALIERPDAMGASPEEE</sequence>
<keyword evidence="2" id="KW-1185">Reference proteome</keyword>